<dbReference type="Proteomes" id="UP000749559">
    <property type="component" value="Unassembled WGS sequence"/>
</dbReference>
<keyword evidence="2" id="KW-1185">Reference proteome</keyword>
<name>A0A8J1UCE5_OWEFU</name>
<proteinExistence type="predicted"/>
<gene>
    <name evidence="1" type="ORF">OFUS_LOCUS8207</name>
</gene>
<evidence type="ECO:0000313" key="1">
    <source>
        <dbReference type="EMBL" id="CAH1781650.1"/>
    </source>
</evidence>
<sequence>MYSVYYVLVQRKFHVIVILMCIGILGINFIDFQDTPVKQYRNPAFNRSFRFRNVTLKIEEIRQGLVNIQEAPVRQYKDPAFNWSFSFRNVTPKFEEIRQGLVNIQETPVKQYRNPAFNWSFSFRNVIPKFEEIQDLVNITIKEANETSCTELNIDNELTNEETKAIKAIGSKYETFLKKYETKNRKRQVPADINITEILFRSSAFQRRSARKVCADRVDKMCGRVVENLELNPREKIILPFENFFKPFSELKHAHVFYDLRNKLKSFRDRMVYSIGITYHYLPSLINWIIVARQLCIPPIGRILVYSQDIEVCEFLDNRKINVSCLYYNIDELRK</sequence>
<protein>
    <submittedName>
        <fullName evidence="1">Uncharacterized protein</fullName>
    </submittedName>
</protein>
<evidence type="ECO:0000313" key="2">
    <source>
        <dbReference type="Proteomes" id="UP000749559"/>
    </source>
</evidence>
<reference evidence="1" key="1">
    <citation type="submission" date="2022-03" db="EMBL/GenBank/DDBJ databases">
        <authorList>
            <person name="Martin C."/>
        </authorList>
    </citation>
    <scope>NUCLEOTIDE SEQUENCE</scope>
</reference>
<comment type="caution">
    <text evidence="1">The sequence shown here is derived from an EMBL/GenBank/DDBJ whole genome shotgun (WGS) entry which is preliminary data.</text>
</comment>
<accession>A0A8J1UCE5</accession>
<organism evidence="1 2">
    <name type="scientific">Owenia fusiformis</name>
    <name type="common">Polychaete worm</name>
    <dbReference type="NCBI Taxonomy" id="6347"/>
    <lineage>
        <taxon>Eukaryota</taxon>
        <taxon>Metazoa</taxon>
        <taxon>Spiralia</taxon>
        <taxon>Lophotrochozoa</taxon>
        <taxon>Annelida</taxon>
        <taxon>Polychaeta</taxon>
        <taxon>Sedentaria</taxon>
        <taxon>Canalipalpata</taxon>
        <taxon>Sabellida</taxon>
        <taxon>Oweniida</taxon>
        <taxon>Oweniidae</taxon>
        <taxon>Owenia</taxon>
    </lineage>
</organism>
<dbReference type="AlphaFoldDB" id="A0A8J1UCE5"/>
<dbReference type="EMBL" id="CAIIXF020000004">
    <property type="protein sequence ID" value="CAH1781650.1"/>
    <property type="molecule type" value="Genomic_DNA"/>
</dbReference>
<feature type="non-terminal residue" evidence="1">
    <location>
        <position position="335"/>
    </location>
</feature>